<dbReference type="AlphaFoldDB" id="A0A6L2MN53"/>
<accession>A0A6L2MN53</accession>
<feature type="domain" description="Tf2-1-like SH3-like" evidence="2">
    <location>
        <begin position="147"/>
        <end position="180"/>
    </location>
</feature>
<dbReference type="Pfam" id="PF24626">
    <property type="entry name" value="SH3_Tf2-1"/>
    <property type="match status" value="1"/>
</dbReference>
<dbReference type="GO" id="GO:0003676">
    <property type="term" value="F:nucleic acid binding"/>
    <property type="evidence" value="ECO:0007669"/>
    <property type="project" value="InterPro"/>
</dbReference>
<dbReference type="Pfam" id="PF00385">
    <property type="entry name" value="Chromo"/>
    <property type="match status" value="1"/>
</dbReference>
<dbReference type="EMBL" id="BKCJ010006945">
    <property type="protein sequence ID" value="GEU74747.1"/>
    <property type="molecule type" value="Genomic_DNA"/>
</dbReference>
<feature type="domain" description="Chromo" evidence="1">
    <location>
        <begin position="210"/>
        <end position="250"/>
    </location>
</feature>
<reference evidence="3" key="1">
    <citation type="journal article" date="2019" name="Sci. Rep.">
        <title>Draft genome of Tanacetum cinerariifolium, the natural source of mosquito coil.</title>
        <authorList>
            <person name="Yamashiro T."/>
            <person name="Shiraishi A."/>
            <person name="Satake H."/>
            <person name="Nakayama K."/>
        </authorList>
    </citation>
    <scope>NUCLEOTIDE SEQUENCE</scope>
</reference>
<dbReference type="SUPFAM" id="SSF54160">
    <property type="entry name" value="Chromo domain-like"/>
    <property type="match status" value="1"/>
</dbReference>
<proteinExistence type="predicted"/>
<dbReference type="InterPro" id="IPR056924">
    <property type="entry name" value="SH3_Tf2-1"/>
</dbReference>
<dbReference type="InterPro" id="IPR012337">
    <property type="entry name" value="RNaseH-like_sf"/>
</dbReference>
<gene>
    <name evidence="3" type="ORF">Tci_046725</name>
</gene>
<evidence type="ECO:0000259" key="1">
    <source>
        <dbReference type="Pfam" id="PF00385"/>
    </source>
</evidence>
<protein>
    <submittedName>
        <fullName evidence="3">Ty3/gypsy retrotransposon protein</fullName>
    </submittedName>
</protein>
<name>A0A6L2MN53_TANCI</name>
<dbReference type="PANTHER" id="PTHR45835">
    <property type="entry name" value="YALI0A06105P"/>
    <property type="match status" value="1"/>
</dbReference>
<dbReference type="InterPro" id="IPR023780">
    <property type="entry name" value="Chromo_domain"/>
</dbReference>
<dbReference type="Gene3D" id="3.30.420.10">
    <property type="entry name" value="Ribonuclease H-like superfamily/Ribonuclease H"/>
    <property type="match status" value="1"/>
</dbReference>
<dbReference type="PANTHER" id="PTHR45835:SF99">
    <property type="entry name" value="CHROMO DOMAIN-CONTAINING PROTEIN-RELATED"/>
    <property type="match status" value="1"/>
</dbReference>
<dbReference type="InterPro" id="IPR036397">
    <property type="entry name" value="RNaseH_sf"/>
</dbReference>
<dbReference type="InterPro" id="IPR016197">
    <property type="entry name" value="Chromo-like_dom_sf"/>
</dbReference>
<sequence length="326" mass="37773">MQATDGYLQPLPTPTAMWEDVSMDFITGLPVSKGMSVILVMVDRFSKYDHFGSLPISFNAHKVAELLLEISDGKTKVINQGLEQYLRAMVSDQPQQWNLLEAKNRMERLIVSGVKLCLMWEIRYSLSYSCIHKSLLLSDFQINLQSVYGPYEIVERIRKVSYRLGLPGTNRIDPVFHVSIHKLFSGNGDSAVTELPEELQEGQPLEKPMAICDLRMVLRNGSLAQQVLVKWEGRSPEEATWEWASNFKDTYPLYNLEDKIIFEARDNVMQIDINKPHNTRTNLKFSRREILLIKTKAFIIIKTQNIYLNKKRPYIYRKTRIKLNKD</sequence>
<dbReference type="Gene3D" id="2.40.50.40">
    <property type="match status" value="1"/>
</dbReference>
<dbReference type="SUPFAM" id="SSF53098">
    <property type="entry name" value="Ribonuclease H-like"/>
    <property type="match status" value="1"/>
</dbReference>
<organism evidence="3">
    <name type="scientific">Tanacetum cinerariifolium</name>
    <name type="common">Dalmatian daisy</name>
    <name type="synonym">Chrysanthemum cinerariifolium</name>
    <dbReference type="NCBI Taxonomy" id="118510"/>
    <lineage>
        <taxon>Eukaryota</taxon>
        <taxon>Viridiplantae</taxon>
        <taxon>Streptophyta</taxon>
        <taxon>Embryophyta</taxon>
        <taxon>Tracheophyta</taxon>
        <taxon>Spermatophyta</taxon>
        <taxon>Magnoliopsida</taxon>
        <taxon>eudicotyledons</taxon>
        <taxon>Gunneridae</taxon>
        <taxon>Pentapetalae</taxon>
        <taxon>asterids</taxon>
        <taxon>campanulids</taxon>
        <taxon>Asterales</taxon>
        <taxon>Asteraceae</taxon>
        <taxon>Asteroideae</taxon>
        <taxon>Anthemideae</taxon>
        <taxon>Anthemidinae</taxon>
        <taxon>Tanacetum</taxon>
    </lineage>
</organism>
<comment type="caution">
    <text evidence="3">The sequence shown here is derived from an EMBL/GenBank/DDBJ whole genome shotgun (WGS) entry which is preliminary data.</text>
</comment>
<evidence type="ECO:0000313" key="3">
    <source>
        <dbReference type="EMBL" id="GEU74747.1"/>
    </source>
</evidence>
<evidence type="ECO:0000259" key="2">
    <source>
        <dbReference type="Pfam" id="PF24626"/>
    </source>
</evidence>